<feature type="domain" description="Peptidase S74" evidence="2">
    <location>
        <begin position="1602"/>
        <end position="1703"/>
    </location>
</feature>
<comment type="caution">
    <text evidence="3">The sequence shown here is derived from an EMBL/GenBank/DDBJ whole genome shotgun (WGS) entry which is preliminary data.</text>
</comment>
<name>A0ABQ4KP96_9BACI</name>
<dbReference type="Gene3D" id="2.60.40.10">
    <property type="entry name" value="Immunoglobulins"/>
    <property type="match status" value="1"/>
</dbReference>
<sequence length="1732" mass="192156">MSEIYILNKNGVSVKTFTEETGLISTKFEEGLNKGSSFLFELDATVHGAEHVKEENKVIFKDKEGDLRLFVIKEIDDINTIDGAVTEATCEPESMELKDKIIVDRRFSNQTAQAALNAALQGTRWTGVVEVELGNATTNFYYITAIDAIWKIMEVWGGEFKDVVEFDGNKITARKIIIKQRLGADNGARFEIDHNIEEIQRTVLSYPITAMYGRGASLEIEDDEGNATGGHTRYIDFGDVEWSVAKGDPVDKPKGPKWVGDPDALLEYGYEHNGQLLHREAEFSNQDYEDPKELLQATWEALQQAKKPEVNYRLTVDVSDQNIALGDTARVIDREFSRPIEIQTRIISIEYDILDIDGSVTVEMGQFLSAYEDDRLDQVIDTIDRNQGKWGADSKPITNDRFPDIKPGTPINVEAIGAFETIQLHWDYDSEIYISHYEVYGSKVKDFVPDSQHLLWRGRVSSFSHEVKADETWYYRLRAVNTRGTASDYSNQVTASSRRIITDDILFGSIVADHLENNLDIADKLAQNTIDRINQGPMQEITYTQQEIEATEERLNKDLNNRIGNVNQAIDNLNNVADNLRDRADSTDSLLSEHNGRINTIVTDFDELEGRFSTTLTDIQKIDNTVQSHSAKLLAQADLIAAKVDDLTYQRDKSGILSSIEANTTELSLVAEGLSARVTKEEFDSEINGVKDRVSTTEATLTVQAGLIEAKAKKNEVYTRTQTDELLGDKVDTTVYNNKVGELITSIDNVTARVSNTETSIDTLTGNMTSALSQIANLDVRANQIDLRVSEVRADLDDIEIYRVVATKYNSSYRPYSGIYRKDGSALWGNNNSSNRSYWLSIYDRASKKWDSHTRYDLYNDSSKAKDLADALNSLDNNKLIVLVGSHAPANNRLLYGLPQAIYRCGGSKDVFENTDWTGSFPSYILIGIPGMGEGVGTEHFSPADVGWLDIQLIINNGNVQFSGYHENVLSRVSSAEASITTLAGQIELKANQISVLDNRMTAAESRINVLPNEIDLAVTQGIDGLEIGGRNFVKNSGELEEIDRNYKGYDLYLNSIADLVDKYIAISFDARSLDGNSDVVRVYFRGGNSTYYIQNVPLTTAWNRYEIILKVSSTIANTESTQIAFHTNSVTGSPPGTVFTGEFKNVKLEKGNKATDWSPAPEDQVNKTNVLSSINLSKEGVRIAGDKIHLSGQSLIDDAIIGTAAIANLSVTNQKIANLAVGTGQIQNLAVTNAKIANLAVDDAKIANVSVNKLKAGEIDTSKIKIRGGSAIDYMLIDGSYLESRGKYTRTWKGQTTTRDIKIKFENGYMRARNDSLDQSLYYSDFGISTYADGVGDGVASGTLEFFSYQYGNARGVTLQSFNGAVALNADNNKIILDAKNSIDLISVESPINIKPQSEKPGYNTFQFVVANGESSAETHGYLMYGSDVNGWGAGLRFSKKVSDPYIDVVDSNFNTGGNTRLEAGELRANEIYKRDRSYGVYWNKSGGGTLNNGNALEAGGIRTIEEANNFYIGTRRDGEVRVTDGNGFNNGGTINYRDIRVRNLYLDDQYIYSSGGGATLRVGRDGSGAVIQSMTFYNRTYSGAPNLVVTDSGTIGRSTSALKYKEYVEEVETKGYSDKILNLKPKSWYDKAEIRENGGSTVGLKRYYGLIAEDVIEVGMPEYVTFVNGEAEGLEYDRLWTQLIPVTKGIKDDVTVLKDDVFSLQTEVDWLKLENQYLRQKIKQLEEKIV</sequence>
<evidence type="ECO:0000256" key="1">
    <source>
        <dbReference type="SAM" id="Coils"/>
    </source>
</evidence>
<dbReference type="InterPro" id="IPR013783">
    <property type="entry name" value="Ig-like_fold"/>
</dbReference>
<dbReference type="InterPro" id="IPR010572">
    <property type="entry name" value="Tail_dom"/>
</dbReference>
<organism evidence="3 4">
    <name type="scientific">Lederbergia ruris</name>
    <dbReference type="NCBI Taxonomy" id="217495"/>
    <lineage>
        <taxon>Bacteria</taxon>
        <taxon>Bacillati</taxon>
        <taxon>Bacillota</taxon>
        <taxon>Bacilli</taxon>
        <taxon>Bacillales</taxon>
        <taxon>Bacillaceae</taxon>
        <taxon>Lederbergia</taxon>
    </lineage>
</organism>
<dbReference type="Proteomes" id="UP000679950">
    <property type="component" value="Unassembled WGS sequence"/>
</dbReference>
<dbReference type="Gene3D" id="1.20.5.340">
    <property type="match status" value="1"/>
</dbReference>
<evidence type="ECO:0000313" key="4">
    <source>
        <dbReference type="Proteomes" id="UP000679950"/>
    </source>
</evidence>
<dbReference type="Pfam" id="PF06605">
    <property type="entry name" value="Prophage_tail"/>
    <property type="match status" value="1"/>
</dbReference>
<dbReference type="InterPro" id="IPR030392">
    <property type="entry name" value="S74_ICA"/>
</dbReference>
<dbReference type="Gene3D" id="2.60.120.260">
    <property type="entry name" value="Galactose-binding domain-like"/>
    <property type="match status" value="1"/>
</dbReference>
<evidence type="ECO:0000259" key="2">
    <source>
        <dbReference type="PROSITE" id="PS51688"/>
    </source>
</evidence>
<dbReference type="PROSITE" id="PS51688">
    <property type="entry name" value="ICA"/>
    <property type="match status" value="1"/>
</dbReference>
<accession>A0ABQ4KP96</accession>
<protein>
    <recommendedName>
        <fullName evidence="2">Peptidase S74 domain-containing protein</fullName>
    </recommendedName>
</protein>
<dbReference type="RefSeq" id="WP_212967142.1">
    <property type="nucleotide sequence ID" value="NZ_BORB01000039.1"/>
</dbReference>
<proteinExistence type="predicted"/>
<keyword evidence="1" id="KW-0175">Coiled coil</keyword>
<reference evidence="3 4" key="1">
    <citation type="submission" date="2021-03" db="EMBL/GenBank/DDBJ databases">
        <title>Antimicrobial resistance genes in bacteria isolated from Japanese honey, and their potential for conferring macrolide and lincosamide resistance in the American foulbrood pathogen Paenibacillus larvae.</title>
        <authorList>
            <person name="Okamoto M."/>
            <person name="Kumagai M."/>
            <person name="Kanamori H."/>
            <person name="Takamatsu D."/>
        </authorList>
    </citation>
    <scope>NUCLEOTIDE SEQUENCE [LARGE SCALE GENOMIC DNA]</scope>
    <source>
        <strain evidence="3 4">J8TS2</strain>
    </source>
</reference>
<gene>
    <name evidence="3" type="ORF">J8TS2_35670</name>
</gene>
<evidence type="ECO:0000313" key="3">
    <source>
        <dbReference type="EMBL" id="GIN59248.1"/>
    </source>
</evidence>
<keyword evidence="4" id="KW-1185">Reference proteome</keyword>
<dbReference type="EMBL" id="BORB01000039">
    <property type="protein sequence ID" value="GIN59248.1"/>
    <property type="molecule type" value="Genomic_DNA"/>
</dbReference>
<feature type="coiled-coil region" evidence="1">
    <location>
        <begin position="556"/>
        <end position="590"/>
    </location>
</feature>